<dbReference type="Pfam" id="PF17035">
    <property type="entry name" value="BET"/>
    <property type="match status" value="1"/>
</dbReference>
<dbReference type="AlphaFoldDB" id="L2GQC3"/>
<dbReference type="Proteomes" id="UP000011082">
    <property type="component" value="Unassembled WGS sequence"/>
</dbReference>
<dbReference type="GeneID" id="19880997"/>
<dbReference type="HOGENOM" id="CLU_001499_5_1_1"/>
<reference evidence="7" key="1">
    <citation type="submission" date="2011-05" db="EMBL/GenBank/DDBJ databases">
        <title>The genome sequence of Vittaforma corneae strain ATCC 50505.</title>
        <authorList>
            <consortium name="The Broad Institute Genome Sequencing Platform"/>
            <person name="Cuomo C."/>
            <person name="Didier E."/>
            <person name="Bowers L."/>
            <person name="Young S.K."/>
            <person name="Zeng Q."/>
            <person name="Gargeya S."/>
            <person name="Fitzgerald M."/>
            <person name="Haas B."/>
            <person name="Abouelleil A."/>
            <person name="Alvarado L."/>
            <person name="Arachchi H.M."/>
            <person name="Berlin A."/>
            <person name="Chapman S.B."/>
            <person name="Gearin G."/>
            <person name="Goldberg J."/>
            <person name="Griggs A."/>
            <person name="Gujja S."/>
            <person name="Hansen M."/>
            <person name="Heiman D."/>
            <person name="Howarth C."/>
            <person name="Larimer J."/>
            <person name="Lui A."/>
            <person name="MacDonald P.J.P."/>
            <person name="McCowen C."/>
            <person name="Montmayeur A."/>
            <person name="Murphy C."/>
            <person name="Neiman D."/>
            <person name="Pearson M."/>
            <person name="Priest M."/>
            <person name="Roberts A."/>
            <person name="Saif S."/>
            <person name="Shea T."/>
            <person name="Sisk P."/>
            <person name="Stolte C."/>
            <person name="Sykes S."/>
            <person name="Wortman J."/>
            <person name="Nusbaum C."/>
            <person name="Birren B."/>
        </authorList>
    </citation>
    <scope>NUCLEOTIDE SEQUENCE [LARGE SCALE GENOMIC DNA]</scope>
    <source>
        <strain evidence="7">ATCC 50505</strain>
    </source>
</reference>
<keyword evidence="7" id="KW-1185">Reference proteome</keyword>
<evidence type="ECO:0000313" key="6">
    <source>
        <dbReference type="EMBL" id="ELA42527.1"/>
    </source>
</evidence>
<evidence type="ECO:0000259" key="4">
    <source>
        <dbReference type="PROSITE" id="PS50014"/>
    </source>
</evidence>
<keyword evidence="1 2" id="KW-0103">Bromodomain</keyword>
<dbReference type="InterPro" id="IPR038336">
    <property type="entry name" value="NET_sf"/>
</dbReference>
<dbReference type="STRING" id="993615.L2GQC3"/>
<dbReference type="InParanoid" id="L2GQC3"/>
<feature type="region of interest" description="Disordered" evidence="3">
    <location>
        <begin position="141"/>
        <end position="165"/>
    </location>
</feature>
<dbReference type="OMA" id="KINWPFL"/>
<dbReference type="GO" id="GO:0005634">
    <property type="term" value="C:nucleus"/>
    <property type="evidence" value="ECO:0007669"/>
    <property type="project" value="TreeGrafter"/>
</dbReference>
<evidence type="ECO:0000313" key="7">
    <source>
        <dbReference type="Proteomes" id="UP000011082"/>
    </source>
</evidence>
<dbReference type="SUPFAM" id="SSF47370">
    <property type="entry name" value="Bromodomain"/>
    <property type="match status" value="2"/>
</dbReference>
<evidence type="ECO:0008006" key="8">
    <source>
        <dbReference type="Google" id="ProtNLM"/>
    </source>
</evidence>
<evidence type="ECO:0000256" key="3">
    <source>
        <dbReference type="SAM" id="MobiDB-lite"/>
    </source>
</evidence>
<dbReference type="PROSITE" id="PS51525">
    <property type="entry name" value="NET"/>
    <property type="match status" value="1"/>
</dbReference>
<feature type="domain" description="Bromo" evidence="4">
    <location>
        <begin position="183"/>
        <end position="253"/>
    </location>
</feature>
<evidence type="ECO:0000259" key="5">
    <source>
        <dbReference type="PROSITE" id="PS51525"/>
    </source>
</evidence>
<dbReference type="GO" id="GO:0000785">
    <property type="term" value="C:chromatin"/>
    <property type="evidence" value="ECO:0007669"/>
    <property type="project" value="TreeGrafter"/>
</dbReference>
<feature type="domain" description="Bromo" evidence="4">
    <location>
        <begin position="45"/>
        <end position="117"/>
    </location>
</feature>
<dbReference type="InterPro" id="IPR001487">
    <property type="entry name" value="Bromodomain"/>
</dbReference>
<dbReference type="GO" id="GO:0006355">
    <property type="term" value="P:regulation of DNA-templated transcription"/>
    <property type="evidence" value="ECO:0007669"/>
    <property type="project" value="TreeGrafter"/>
</dbReference>
<dbReference type="VEuPathDB" id="MicrosporidiaDB:VICG_00279"/>
<dbReference type="InterPro" id="IPR027353">
    <property type="entry name" value="NET_dom"/>
</dbReference>
<protein>
    <recommendedName>
        <fullName evidence="8">Bromo domain-containing protein</fullName>
    </recommendedName>
</protein>
<dbReference type="FunCoup" id="L2GQC3">
    <property type="interactions" value="199"/>
</dbReference>
<dbReference type="Gene3D" id="1.20.1270.220">
    <property type="match status" value="1"/>
</dbReference>
<dbReference type="Pfam" id="PF00439">
    <property type="entry name" value="Bromodomain"/>
    <property type="match status" value="2"/>
</dbReference>
<gene>
    <name evidence="6" type="ORF">VICG_00279</name>
</gene>
<dbReference type="PROSITE" id="PS50014">
    <property type="entry name" value="BROMODOMAIN_2"/>
    <property type="match status" value="2"/>
</dbReference>
<evidence type="ECO:0000256" key="2">
    <source>
        <dbReference type="PROSITE-ProRule" id="PRU00035"/>
    </source>
</evidence>
<dbReference type="PANTHER" id="PTHR22880:SF225">
    <property type="entry name" value="BROMODOMAIN-CONTAINING PROTEIN BET-1-RELATED"/>
    <property type="match status" value="1"/>
</dbReference>
<dbReference type="Gene3D" id="1.20.920.10">
    <property type="entry name" value="Bromodomain-like"/>
    <property type="match status" value="2"/>
</dbReference>
<evidence type="ECO:0000256" key="1">
    <source>
        <dbReference type="ARBA" id="ARBA00023117"/>
    </source>
</evidence>
<sequence length="379" mass="43762">MVNTENTYAQDTLVPEAAQLNEKLRNEELTEAQLKYCSMILTRLKRNANAGPFLKPVDPIALGIPDYPEKIKHPMDISTVKHKLDTKTYKIPDEFHSDMTLMFNNCYTYNQPDSVVYNMGKDLQKAFESLYADLPTEIKKRKTESVPPLSPVKPKRQARSPEAMSPEDHAFCAEVLLDLEKAKHKKYSWPFLYPVTEQDAPGYFSIITQPTDLSTIRNKFDMRRYSSASEFVTDLNLMISNCFKFNKPDSEVYKCGEEFNKVIQSLIHKGKDVDSRIAEIRRKISILNQELRMLEQQQTNKTRYTLSDREKIGKAIIHMTKKQTEKVSEIVHKHSAYDYVDNDEIEINLETMPDFVVGEIYEYVQKVQNGEDASTASED</sequence>
<name>L2GQC3_VITCO</name>
<dbReference type="OrthoDB" id="784962at2759"/>
<dbReference type="PRINTS" id="PR00503">
    <property type="entry name" value="BROMODOMAIN"/>
</dbReference>
<dbReference type="InterPro" id="IPR050935">
    <property type="entry name" value="Bromo_chromatin_reader"/>
</dbReference>
<organism evidence="6 7">
    <name type="scientific">Vittaforma corneae (strain ATCC 50505)</name>
    <name type="common">Microsporidian parasite</name>
    <name type="synonym">Nosema corneum</name>
    <dbReference type="NCBI Taxonomy" id="993615"/>
    <lineage>
        <taxon>Eukaryota</taxon>
        <taxon>Fungi</taxon>
        <taxon>Fungi incertae sedis</taxon>
        <taxon>Microsporidia</taxon>
        <taxon>Nosematidae</taxon>
        <taxon>Vittaforma</taxon>
    </lineage>
</organism>
<dbReference type="RefSeq" id="XP_007603732.1">
    <property type="nucleotide sequence ID" value="XM_007603670.1"/>
</dbReference>
<dbReference type="PANTHER" id="PTHR22880">
    <property type="entry name" value="FALZ-RELATED BROMODOMAIN-CONTAINING PROTEINS"/>
    <property type="match status" value="1"/>
</dbReference>
<proteinExistence type="predicted"/>
<dbReference type="InterPro" id="IPR036427">
    <property type="entry name" value="Bromodomain-like_sf"/>
</dbReference>
<accession>L2GQC3</accession>
<feature type="domain" description="NET" evidence="5">
    <location>
        <begin position="294"/>
        <end position="375"/>
    </location>
</feature>
<dbReference type="GO" id="GO:0006338">
    <property type="term" value="P:chromatin remodeling"/>
    <property type="evidence" value="ECO:0007669"/>
    <property type="project" value="TreeGrafter"/>
</dbReference>
<dbReference type="EMBL" id="JH370131">
    <property type="protein sequence ID" value="ELA42527.1"/>
    <property type="molecule type" value="Genomic_DNA"/>
</dbReference>
<dbReference type="SMART" id="SM00297">
    <property type="entry name" value="BROMO"/>
    <property type="match status" value="2"/>
</dbReference>